<organism evidence="1 2">
    <name type="scientific">Molossus molossus</name>
    <name type="common">Pallas' mastiff bat</name>
    <name type="synonym">Vespertilio molossus</name>
    <dbReference type="NCBI Taxonomy" id="27622"/>
    <lineage>
        <taxon>Eukaryota</taxon>
        <taxon>Metazoa</taxon>
        <taxon>Chordata</taxon>
        <taxon>Craniata</taxon>
        <taxon>Vertebrata</taxon>
        <taxon>Euteleostomi</taxon>
        <taxon>Mammalia</taxon>
        <taxon>Eutheria</taxon>
        <taxon>Laurasiatheria</taxon>
        <taxon>Chiroptera</taxon>
        <taxon>Yangochiroptera</taxon>
        <taxon>Molossidae</taxon>
        <taxon>Molossus</taxon>
    </lineage>
</organism>
<reference evidence="1 2" key="1">
    <citation type="journal article" date="2020" name="Nature">
        <title>Six reference-quality genomes reveal evolution of bat adaptations.</title>
        <authorList>
            <person name="Jebb D."/>
            <person name="Huang Z."/>
            <person name="Pippel M."/>
            <person name="Hughes G.M."/>
            <person name="Lavrichenko K."/>
            <person name="Devanna P."/>
            <person name="Winkler S."/>
            <person name="Jermiin L.S."/>
            <person name="Skirmuntt E.C."/>
            <person name="Katzourakis A."/>
            <person name="Burkitt-Gray L."/>
            <person name="Ray D.A."/>
            <person name="Sullivan K.A.M."/>
            <person name="Roscito J.G."/>
            <person name="Kirilenko B.M."/>
            <person name="Davalos L.M."/>
            <person name="Corthals A.P."/>
            <person name="Power M.L."/>
            <person name="Jones G."/>
            <person name="Ransome R.D."/>
            <person name="Dechmann D.K.N."/>
            <person name="Locatelli A.G."/>
            <person name="Puechmaille S.J."/>
            <person name="Fedrigo O."/>
            <person name="Jarvis E.D."/>
            <person name="Hiller M."/>
            <person name="Vernes S.C."/>
            <person name="Myers E.W."/>
            <person name="Teeling E.C."/>
        </authorList>
    </citation>
    <scope>NUCLEOTIDE SEQUENCE [LARGE SCALE GENOMIC DNA]</scope>
    <source>
        <strain evidence="1">MMolMol1</strain>
        <tissue evidence="1">Muscle</tissue>
    </source>
</reference>
<protein>
    <submittedName>
        <fullName evidence="1">Uncharacterized protein</fullName>
    </submittedName>
</protein>
<accession>A0A7J8ESJ6</accession>
<name>A0A7J8ESJ6_MOLMO</name>
<proteinExistence type="predicted"/>
<dbReference type="Proteomes" id="UP000550707">
    <property type="component" value="Unassembled WGS sequence"/>
</dbReference>
<comment type="caution">
    <text evidence="1">The sequence shown here is derived from an EMBL/GenBank/DDBJ whole genome shotgun (WGS) entry which is preliminary data.</text>
</comment>
<gene>
    <name evidence="1" type="ORF">HJG59_012520</name>
</gene>
<dbReference type="AlphaFoldDB" id="A0A7J8ESJ6"/>
<dbReference type="EMBL" id="JACASF010000013">
    <property type="protein sequence ID" value="KAF6438291.1"/>
    <property type="molecule type" value="Genomic_DNA"/>
</dbReference>
<evidence type="ECO:0000313" key="2">
    <source>
        <dbReference type="Proteomes" id="UP000550707"/>
    </source>
</evidence>
<keyword evidence="2" id="KW-1185">Reference proteome</keyword>
<sequence length="32" mass="3740">MRHRQSPLQWTFVGLTDHQHSGAQPCCDYNLL</sequence>
<evidence type="ECO:0000313" key="1">
    <source>
        <dbReference type="EMBL" id="KAF6438291.1"/>
    </source>
</evidence>